<dbReference type="Proteomes" id="UP000708208">
    <property type="component" value="Unassembled WGS sequence"/>
</dbReference>
<dbReference type="EMBL" id="CAJVCH010571225">
    <property type="protein sequence ID" value="CAG7836969.1"/>
    <property type="molecule type" value="Genomic_DNA"/>
</dbReference>
<evidence type="ECO:0000313" key="6">
    <source>
        <dbReference type="Proteomes" id="UP000708208"/>
    </source>
</evidence>
<proteinExistence type="predicted"/>
<keyword evidence="6" id="KW-1185">Reference proteome</keyword>
<dbReference type="PROSITE" id="PS00107">
    <property type="entry name" value="PROTEIN_KINASE_ATP"/>
    <property type="match status" value="1"/>
</dbReference>
<organism evidence="5 6">
    <name type="scientific">Allacma fusca</name>
    <dbReference type="NCBI Taxonomy" id="39272"/>
    <lineage>
        <taxon>Eukaryota</taxon>
        <taxon>Metazoa</taxon>
        <taxon>Ecdysozoa</taxon>
        <taxon>Arthropoda</taxon>
        <taxon>Hexapoda</taxon>
        <taxon>Collembola</taxon>
        <taxon>Symphypleona</taxon>
        <taxon>Sminthuridae</taxon>
        <taxon>Allacma</taxon>
    </lineage>
</organism>
<name>A0A8J2PXE7_9HEXA</name>
<dbReference type="InterPro" id="IPR000719">
    <property type="entry name" value="Prot_kinase_dom"/>
</dbReference>
<evidence type="ECO:0000256" key="1">
    <source>
        <dbReference type="ARBA" id="ARBA00022741"/>
    </source>
</evidence>
<dbReference type="GO" id="GO:0005524">
    <property type="term" value="F:ATP binding"/>
    <property type="evidence" value="ECO:0007669"/>
    <property type="project" value="UniProtKB-UniRule"/>
</dbReference>
<keyword evidence="1 3" id="KW-0547">Nucleotide-binding</keyword>
<dbReference type="Pfam" id="PF00069">
    <property type="entry name" value="Pkinase"/>
    <property type="match status" value="1"/>
</dbReference>
<accession>A0A8J2PXE7</accession>
<keyword evidence="2 3" id="KW-0067">ATP-binding</keyword>
<dbReference type="SMART" id="SM00220">
    <property type="entry name" value="S_TKc"/>
    <property type="match status" value="1"/>
</dbReference>
<comment type="caution">
    <text evidence="5">The sequence shown here is derived from an EMBL/GenBank/DDBJ whole genome shotgun (WGS) entry which is preliminary data.</text>
</comment>
<dbReference type="AlphaFoldDB" id="A0A8J2PXE7"/>
<protein>
    <recommendedName>
        <fullName evidence="4">Protein kinase domain-containing protein</fullName>
    </recommendedName>
</protein>
<evidence type="ECO:0000259" key="4">
    <source>
        <dbReference type="PROSITE" id="PS50011"/>
    </source>
</evidence>
<dbReference type="PANTHER" id="PTHR24055">
    <property type="entry name" value="MITOGEN-ACTIVATED PROTEIN KINASE"/>
    <property type="match status" value="1"/>
</dbReference>
<feature type="binding site" evidence="3">
    <location>
        <position position="49"/>
    </location>
    <ligand>
        <name>ATP</name>
        <dbReference type="ChEBI" id="CHEBI:30616"/>
    </ligand>
</feature>
<dbReference type="InterPro" id="IPR050117">
    <property type="entry name" value="MAPK"/>
</dbReference>
<evidence type="ECO:0000313" key="5">
    <source>
        <dbReference type="EMBL" id="CAG7836969.1"/>
    </source>
</evidence>
<evidence type="ECO:0000256" key="3">
    <source>
        <dbReference type="PROSITE-ProRule" id="PRU10141"/>
    </source>
</evidence>
<dbReference type="InterPro" id="IPR017441">
    <property type="entry name" value="Protein_kinase_ATP_BS"/>
</dbReference>
<feature type="domain" description="Protein kinase" evidence="4">
    <location>
        <begin position="20"/>
        <end position="285"/>
    </location>
</feature>
<dbReference type="GO" id="GO:0004672">
    <property type="term" value="F:protein kinase activity"/>
    <property type="evidence" value="ECO:0007669"/>
    <property type="project" value="InterPro"/>
</dbReference>
<reference evidence="5" key="1">
    <citation type="submission" date="2021-06" db="EMBL/GenBank/DDBJ databases">
        <authorList>
            <person name="Hodson N. C."/>
            <person name="Mongue J. A."/>
            <person name="Jaron S. K."/>
        </authorList>
    </citation>
    <scope>NUCLEOTIDE SEQUENCE</scope>
</reference>
<dbReference type="OrthoDB" id="2158884at2759"/>
<dbReference type="PROSITE" id="PS50011">
    <property type="entry name" value="PROTEIN_KINASE_DOM"/>
    <property type="match status" value="1"/>
</dbReference>
<evidence type="ECO:0000256" key="2">
    <source>
        <dbReference type="ARBA" id="ARBA00022840"/>
    </source>
</evidence>
<sequence>MATQTNASAASHTDPFNRKYKILSKIGEGSYSEVLKCKNRDTGSTYACKRLKHCYRSWNQVNDIPEIVTLRKLARHPNILQMVEIHFLRPLFPGSSELDQINRVHNVLGPPPQKILVKFSKHAEIERDYSRHTSKQARLDTIKRVLGEMKNANYDWYFTGKDPKGVETLLPTHVTPEAKDLLKHLLQYDPDSRPSSHRALQHAYFKELREQAQRAAREKIPSITGPIVTIVGDEGGLEVTADDNANPVDLATLGDAKLKLKAPVMRRTSEVKEVKDNPTGLKNRS</sequence>
<gene>
    <name evidence="5" type="ORF">AFUS01_LOCUS46155</name>
</gene>